<reference evidence="4 5" key="1">
    <citation type="submission" date="2018-01" db="EMBL/GenBank/DDBJ databases">
        <title>Glutamicibacter soli strain NHPC-3 Whole genome sequence and assembly.</title>
        <authorList>
            <person name="Choudhury P."/>
            <person name="Gupta D."/>
            <person name="Sengupta K."/>
            <person name="Jawed A."/>
            <person name="Sultana N."/>
            <person name="Saha P."/>
        </authorList>
    </citation>
    <scope>NUCLEOTIDE SEQUENCE [LARGE SCALE GENOMIC DNA]</scope>
    <source>
        <strain evidence="4 5">NHPC-3</strain>
    </source>
</reference>
<evidence type="ECO:0000313" key="6">
    <source>
        <dbReference type="Proteomes" id="UP000477543"/>
    </source>
</evidence>
<dbReference type="EMBL" id="WYDN01000001">
    <property type="protein sequence ID" value="NAZ14560.1"/>
    <property type="molecule type" value="Genomic_DNA"/>
</dbReference>
<dbReference type="RefSeq" id="WP_047119507.1">
    <property type="nucleotide sequence ID" value="NZ_CM125969.1"/>
</dbReference>
<comment type="similarity">
    <text evidence="1">Belongs to the ComF/GntX family.</text>
</comment>
<protein>
    <submittedName>
        <fullName evidence="4">ComF family protein</fullName>
    </submittedName>
</protein>
<dbReference type="Proteomes" id="UP000477543">
    <property type="component" value="Unassembled WGS sequence"/>
</dbReference>
<dbReference type="Pfam" id="PF00156">
    <property type="entry name" value="Pribosyltran"/>
    <property type="match status" value="1"/>
</dbReference>
<dbReference type="Gene3D" id="3.40.50.2020">
    <property type="match status" value="1"/>
</dbReference>
<evidence type="ECO:0000313" key="4">
    <source>
        <dbReference type="EMBL" id="RBM04224.1"/>
    </source>
</evidence>
<dbReference type="PANTHER" id="PTHR47505">
    <property type="entry name" value="DNA UTILIZATION PROTEIN YHGH"/>
    <property type="match status" value="1"/>
</dbReference>
<sequence length="266" mass="29182">MGSNDREILRDLDQLYGQRVPQWVRFALRETCNFLLPASCAVCGRADDRLCPTCRGAVRRQLCLPPLPDSQSRYLELPALAGQIPVAACGVYGNELARAILSYKDHQRYFLKELFSPYLAAALNASLVPQSRARRTLVVPMPTSLKAIARRGYRPVEAMLQSAERLGLLDAGLELSPVLHYRMGQVFSGAQKSKSGSDRRGQHAQLIAEIPRVRQQPILLVDDVMTTGSTLQNAAITCNNAGYDVLGGVVLALTRPPGDDRGGQLR</sequence>
<dbReference type="CDD" id="cd06223">
    <property type="entry name" value="PRTases_typeI"/>
    <property type="match status" value="1"/>
</dbReference>
<feature type="domain" description="Phosphoribosyltransferase" evidence="2">
    <location>
        <begin position="166"/>
        <end position="251"/>
    </location>
</feature>
<gene>
    <name evidence="4" type="ORF">C1H84_02770</name>
    <name evidence="3" type="ORF">GT020_00525</name>
</gene>
<proteinExistence type="inferred from homology"/>
<comment type="caution">
    <text evidence="4">The sequence shown here is derived from an EMBL/GenBank/DDBJ whole genome shotgun (WGS) entry which is preliminary data.</text>
</comment>
<dbReference type="EMBL" id="POAF01000001">
    <property type="protein sequence ID" value="RBM04224.1"/>
    <property type="molecule type" value="Genomic_DNA"/>
</dbReference>
<dbReference type="AlphaFoldDB" id="A0A365YQK5"/>
<dbReference type="Proteomes" id="UP000252167">
    <property type="component" value="Unassembled WGS sequence"/>
</dbReference>
<dbReference type="InterPro" id="IPR000836">
    <property type="entry name" value="PRTase_dom"/>
</dbReference>
<evidence type="ECO:0000313" key="3">
    <source>
        <dbReference type="EMBL" id="NAZ14560.1"/>
    </source>
</evidence>
<evidence type="ECO:0000256" key="1">
    <source>
        <dbReference type="ARBA" id="ARBA00008007"/>
    </source>
</evidence>
<dbReference type="InterPro" id="IPR029057">
    <property type="entry name" value="PRTase-like"/>
</dbReference>
<evidence type="ECO:0000313" key="5">
    <source>
        <dbReference type="Proteomes" id="UP000252167"/>
    </source>
</evidence>
<organism evidence="4 5">
    <name type="scientific">Glutamicibacter soli</name>
    <dbReference type="NCBI Taxonomy" id="453836"/>
    <lineage>
        <taxon>Bacteria</taxon>
        <taxon>Bacillati</taxon>
        <taxon>Actinomycetota</taxon>
        <taxon>Actinomycetes</taxon>
        <taxon>Micrococcales</taxon>
        <taxon>Micrococcaceae</taxon>
        <taxon>Glutamicibacter</taxon>
    </lineage>
</organism>
<accession>A0A365YQK5</accession>
<keyword evidence="5" id="KW-1185">Reference proteome</keyword>
<evidence type="ECO:0000259" key="2">
    <source>
        <dbReference type="Pfam" id="PF00156"/>
    </source>
</evidence>
<dbReference type="InterPro" id="IPR051910">
    <property type="entry name" value="ComF/GntX_DNA_util-trans"/>
</dbReference>
<dbReference type="SUPFAM" id="SSF53271">
    <property type="entry name" value="PRTase-like"/>
    <property type="match status" value="1"/>
</dbReference>
<dbReference type="PANTHER" id="PTHR47505:SF1">
    <property type="entry name" value="DNA UTILIZATION PROTEIN YHGH"/>
    <property type="match status" value="1"/>
</dbReference>
<reference evidence="3 6" key="2">
    <citation type="submission" date="2020-01" db="EMBL/GenBank/DDBJ databases">
        <title>Glutamicibacter soli M275.</title>
        <authorList>
            <person name="Meng X."/>
        </authorList>
    </citation>
    <scope>NUCLEOTIDE SEQUENCE [LARGE SCALE GENOMIC DNA]</scope>
    <source>
        <strain evidence="3 6">M275</strain>
    </source>
</reference>
<name>A0A365YQK5_9MICC</name>